<dbReference type="RefSeq" id="WP_004121136.1">
    <property type="nucleotide sequence ID" value="NZ_AQHN01000072.1"/>
</dbReference>
<dbReference type="OrthoDB" id="8404447at2"/>
<dbReference type="EMBL" id="AQHN01000072">
    <property type="protein sequence ID" value="ENN86033.1"/>
    <property type="molecule type" value="Genomic_DNA"/>
</dbReference>
<gene>
    <name evidence="2" type="ORF">RHSP_82935</name>
</gene>
<name>N6U718_9HYPH</name>
<accession>N6U718</accession>
<proteinExistence type="predicted"/>
<reference evidence="2 3" key="1">
    <citation type="journal article" date="2012" name="BMC Genomics">
        <title>Genomic basis of broad host range and environmental adaptability of Rhizobium tropici CIAT 899 and Rhizobium sp. PRF 81 which are used in inoculants for common bean (Phaseolus vulgaris L.).</title>
        <authorList>
            <person name="Ormeno-Orrillo E."/>
            <person name="Menna P."/>
            <person name="Almeida L.G."/>
            <person name="Ollero F.J."/>
            <person name="Nicolas M.F."/>
            <person name="Pains Rodrigues E."/>
            <person name="Shigueyoshi Nakatani A."/>
            <person name="Silva Batista J.S."/>
            <person name="Oliveira Chueire L.M."/>
            <person name="Souza R.C."/>
            <person name="Ribeiro Vasconcelos A.T."/>
            <person name="Megias M."/>
            <person name="Hungria M."/>
            <person name="Martinez-Romero E."/>
        </authorList>
    </citation>
    <scope>NUCLEOTIDE SEQUENCE [LARGE SCALE GENOMIC DNA]</scope>
    <source>
        <strain evidence="2 3">PRF 81</strain>
    </source>
</reference>
<comment type="caution">
    <text evidence="2">The sequence shown here is derived from an EMBL/GenBank/DDBJ whole genome shotgun (WGS) entry which is preliminary data.</text>
</comment>
<feature type="region of interest" description="Disordered" evidence="1">
    <location>
        <begin position="1"/>
        <end position="27"/>
    </location>
</feature>
<dbReference type="AlphaFoldDB" id="N6U718"/>
<keyword evidence="3" id="KW-1185">Reference proteome</keyword>
<sequence>MADGKTIDDGGPAFARPGFYDSSGPSGIDCHPEDGMSLRDWFAGQALPQFIMINEHVTVGRDDVTYAQALAVTASQSYAIADAMIAARKGGA</sequence>
<evidence type="ECO:0000256" key="1">
    <source>
        <dbReference type="SAM" id="MobiDB-lite"/>
    </source>
</evidence>
<dbReference type="Proteomes" id="UP000012429">
    <property type="component" value="Unassembled WGS sequence"/>
</dbReference>
<dbReference type="PATRIC" id="fig|363754.4.peg.3987"/>
<organism evidence="2 3">
    <name type="scientific">Rhizobium freirei PRF 81</name>
    <dbReference type="NCBI Taxonomy" id="363754"/>
    <lineage>
        <taxon>Bacteria</taxon>
        <taxon>Pseudomonadati</taxon>
        <taxon>Pseudomonadota</taxon>
        <taxon>Alphaproteobacteria</taxon>
        <taxon>Hyphomicrobiales</taxon>
        <taxon>Rhizobiaceae</taxon>
        <taxon>Rhizobium/Agrobacterium group</taxon>
        <taxon>Rhizobium</taxon>
    </lineage>
</organism>
<protein>
    <submittedName>
        <fullName evidence="2">Uncharacterized protein</fullName>
    </submittedName>
</protein>
<dbReference type="STRING" id="363754.RHSP_82935"/>
<evidence type="ECO:0000313" key="3">
    <source>
        <dbReference type="Proteomes" id="UP000012429"/>
    </source>
</evidence>
<evidence type="ECO:0000313" key="2">
    <source>
        <dbReference type="EMBL" id="ENN86033.1"/>
    </source>
</evidence>